<evidence type="ECO:0000313" key="3">
    <source>
        <dbReference type="Proteomes" id="UP000242450"/>
    </source>
</evidence>
<evidence type="ECO:0000313" key="2">
    <source>
        <dbReference type="EMBL" id="OWK03288.1"/>
    </source>
</evidence>
<feature type="transmembrane region" description="Helical" evidence="1">
    <location>
        <begin position="15"/>
        <end position="32"/>
    </location>
</feature>
<protein>
    <recommendedName>
        <fullName evidence="4">Small integral membrane protein 26</fullName>
    </recommendedName>
</protein>
<dbReference type="EMBL" id="MKHE01000023">
    <property type="protein sequence ID" value="OWK03288.1"/>
    <property type="molecule type" value="Genomic_DNA"/>
</dbReference>
<dbReference type="PANTHER" id="PTHR40386">
    <property type="entry name" value="SMALL INTEGRAL MEMBRANE PROTEIN 26"/>
    <property type="match status" value="1"/>
</dbReference>
<dbReference type="Proteomes" id="UP000242450">
    <property type="component" value="Chromosome 23"/>
</dbReference>
<dbReference type="PANTHER" id="PTHR40386:SF1">
    <property type="entry name" value="SMALL INTEGRAL MEMBRANE PROTEIN 26"/>
    <property type="match status" value="1"/>
</dbReference>
<keyword evidence="1" id="KW-0472">Membrane</keyword>
<dbReference type="InterPro" id="IPR038831">
    <property type="entry name" value="SMIM26"/>
</dbReference>
<dbReference type="OrthoDB" id="9905290at2759"/>
<evidence type="ECO:0000256" key="1">
    <source>
        <dbReference type="SAM" id="Phobius"/>
    </source>
</evidence>
<proteinExistence type="predicted"/>
<accession>A0A212CBC3</accession>
<dbReference type="AlphaFoldDB" id="A0A212CBC3"/>
<keyword evidence="1" id="KW-0812">Transmembrane</keyword>
<sequence length="94" mass="10653">MRPAQALSWYRRMSVVYGLGAWTLLGSLIFLSQKKSKQPGDKVEQKDASRNELSEPPKGFYVETIVTYREDFVPVTARIINYLKSWTSGPGPKS</sequence>
<name>A0A212CBC3_CEREH</name>
<keyword evidence="3" id="KW-1185">Reference proteome</keyword>
<reference evidence="2 3" key="1">
    <citation type="journal article" date="2018" name="Mol. Genet. Genomics">
        <title>The red deer Cervus elaphus genome CerEla1.0: sequencing, annotating, genes, and chromosomes.</title>
        <authorList>
            <person name="Bana N.A."/>
            <person name="Nyiri A."/>
            <person name="Nagy J."/>
            <person name="Frank K."/>
            <person name="Nagy T."/>
            <person name="Steger V."/>
            <person name="Schiller M."/>
            <person name="Lakatos P."/>
            <person name="Sugar L."/>
            <person name="Horn P."/>
            <person name="Barta E."/>
            <person name="Orosz L."/>
        </authorList>
    </citation>
    <scope>NUCLEOTIDE SEQUENCE [LARGE SCALE GENOMIC DNA]</scope>
    <source>
        <strain evidence="2">Hungarian</strain>
    </source>
</reference>
<organism evidence="2 3">
    <name type="scientific">Cervus elaphus hippelaphus</name>
    <name type="common">European red deer</name>
    <dbReference type="NCBI Taxonomy" id="46360"/>
    <lineage>
        <taxon>Eukaryota</taxon>
        <taxon>Metazoa</taxon>
        <taxon>Chordata</taxon>
        <taxon>Craniata</taxon>
        <taxon>Vertebrata</taxon>
        <taxon>Euteleostomi</taxon>
        <taxon>Mammalia</taxon>
        <taxon>Eutheria</taxon>
        <taxon>Laurasiatheria</taxon>
        <taxon>Artiodactyla</taxon>
        <taxon>Ruminantia</taxon>
        <taxon>Pecora</taxon>
        <taxon>Cervidae</taxon>
        <taxon>Cervinae</taxon>
        <taxon>Cervus</taxon>
    </lineage>
</organism>
<evidence type="ECO:0008006" key="4">
    <source>
        <dbReference type="Google" id="ProtNLM"/>
    </source>
</evidence>
<comment type="caution">
    <text evidence="2">The sequence shown here is derived from an EMBL/GenBank/DDBJ whole genome shotgun (WGS) entry which is preliminary data.</text>
</comment>
<gene>
    <name evidence="2" type="ORF">Celaphus_00007582</name>
</gene>
<keyword evidence="1" id="KW-1133">Transmembrane helix</keyword>